<evidence type="ECO:0000313" key="2">
    <source>
        <dbReference type="EMBL" id="KAK5880659.1"/>
    </source>
</evidence>
<dbReference type="EMBL" id="JAULUE010002063">
    <property type="protein sequence ID" value="KAK5880659.1"/>
    <property type="molecule type" value="Genomic_DNA"/>
</dbReference>
<feature type="compositionally biased region" description="Gly residues" evidence="1">
    <location>
        <begin position="1"/>
        <end position="15"/>
    </location>
</feature>
<sequence>MRGGWMGGGKCGRGGRLGKKDHERVRVMMMMLNEGNDDAANVEGESVESLEPDGERKGKKRMKGSEKEGGEDEEVGSEGENEVEVEMGEVEGKRR</sequence>
<feature type="region of interest" description="Disordered" evidence="1">
    <location>
        <begin position="1"/>
        <end position="22"/>
    </location>
</feature>
<reference evidence="2 3" key="1">
    <citation type="journal article" date="2023" name="Mol. Biol. Evol.">
        <title>Genomics of Secondarily Temperate Adaptation in the Only Non-Antarctic Icefish.</title>
        <authorList>
            <person name="Rivera-Colon A.G."/>
            <person name="Rayamajhi N."/>
            <person name="Minhas B.F."/>
            <person name="Madrigal G."/>
            <person name="Bilyk K.T."/>
            <person name="Yoon V."/>
            <person name="Hune M."/>
            <person name="Gregory S."/>
            <person name="Cheng C.H.C."/>
            <person name="Catchen J.M."/>
        </authorList>
    </citation>
    <scope>NUCLEOTIDE SEQUENCE [LARGE SCALE GENOMIC DNA]</scope>
    <source>
        <strain evidence="2">JC2023a</strain>
    </source>
</reference>
<feature type="compositionally biased region" description="Acidic residues" evidence="1">
    <location>
        <begin position="69"/>
        <end position="89"/>
    </location>
</feature>
<dbReference type="Proteomes" id="UP001335648">
    <property type="component" value="Unassembled WGS sequence"/>
</dbReference>
<comment type="caution">
    <text evidence="2">The sequence shown here is derived from an EMBL/GenBank/DDBJ whole genome shotgun (WGS) entry which is preliminary data.</text>
</comment>
<keyword evidence="3" id="KW-1185">Reference proteome</keyword>
<organism evidence="2 3">
    <name type="scientific">Champsocephalus esox</name>
    <name type="common">pike icefish</name>
    <dbReference type="NCBI Taxonomy" id="159716"/>
    <lineage>
        <taxon>Eukaryota</taxon>
        <taxon>Metazoa</taxon>
        <taxon>Chordata</taxon>
        <taxon>Craniata</taxon>
        <taxon>Vertebrata</taxon>
        <taxon>Euteleostomi</taxon>
        <taxon>Actinopterygii</taxon>
        <taxon>Neopterygii</taxon>
        <taxon>Teleostei</taxon>
        <taxon>Neoteleostei</taxon>
        <taxon>Acanthomorphata</taxon>
        <taxon>Eupercaria</taxon>
        <taxon>Perciformes</taxon>
        <taxon>Notothenioidei</taxon>
        <taxon>Channichthyidae</taxon>
        <taxon>Champsocephalus</taxon>
    </lineage>
</organism>
<evidence type="ECO:0000256" key="1">
    <source>
        <dbReference type="SAM" id="MobiDB-lite"/>
    </source>
</evidence>
<gene>
    <name evidence="2" type="ORF">CesoFtcFv8_021544</name>
</gene>
<protein>
    <submittedName>
        <fullName evidence="2">Uncharacterized protein</fullName>
    </submittedName>
</protein>
<feature type="region of interest" description="Disordered" evidence="1">
    <location>
        <begin position="35"/>
        <end position="95"/>
    </location>
</feature>
<dbReference type="AlphaFoldDB" id="A0AAN8GK88"/>
<evidence type="ECO:0000313" key="3">
    <source>
        <dbReference type="Proteomes" id="UP001335648"/>
    </source>
</evidence>
<name>A0AAN8GK88_9TELE</name>
<proteinExistence type="predicted"/>
<accession>A0AAN8GK88</accession>